<evidence type="ECO:0000256" key="3">
    <source>
        <dbReference type="ARBA" id="ARBA00022692"/>
    </source>
</evidence>
<evidence type="ECO:0000256" key="2">
    <source>
        <dbReference type="ARBA" id="ARBA00009166"/>
    </source>
</evidence>
<dbReference type="GO" id="GO:0016020">
    <property type="term" value="C:membrane"/>
    <property type="evidence" value="ECO:0007669"/>
    <property type="project" value="UniProtKB-SubCell"/>
</dbReference>
<organism evidence="7">
    <name type="scientific">Heligmosomoides polygyrus</name>
    <name type="common">Parasitic roundworm</name>
    <dbReference type="NCBI Taxonomy" id="6339"/>
    <lineage>
        <taxon>Eukaryota</taxon>
        <taxon>Metazoa</taxon>
        <taxon>Ecdysozoa</taxon>
        <taxon>Nematoda</taxon>
        <taxon>Chromadorea</taxon>
        <taxon>Rhabditida</taxon>
        <taxon>Rhabditina</taxon>
        <taxon>Rhabditomorpha</taxon>
        <taxon>Strongyloidea</taxon>
        <taxon>Heligmosomidae</taxon>
        <taxon>Heligmosomoides</taxon>
    </lineage>
</organism>
<dbReference type="InterPro" id="IPR019421">
    <property type="entry name" value="7TM_GPCR_serpentine_rcpt_Srd"/>
</dbReference>
<reference evidence="9" key="2">
    <citation type="submission" date="2019-09" db="UniProtKB">
        <authorList>
            <consortium name="WormBaseParasite"/>
        </authorList>
    </citation>
    <scope>IDENTIFICATION</scope>
</reference>
<dbReference type="InterPro" id="IPR050920">
    <property type="entry name" value="Nematode_rcpt-like_delta"/>
</dbReference>
<dbReference type="PANTHER" id="PTHR22945">
    <property type="entry name" value="SERPENTINE RECEPTOR, CLASS D DELTA"/>
    <property type="match status" value="1"/>
</dbReference>
<protein>
    <submittedName>
        <fullName evidence="9">G protein-coupled receptor</fullName>
    </submittedName>
</protein>
<dbReference type="AlphaFoldDB" id="A0A3P7YJC2"/>
<keyword evidence="3 6" id="KW-0812">Transmembrane</keyword>
<comment type="similarity">
    <text evidence="2">Belongs to the nematode receptor-like protein srd family.</text>
</comment>
<keyword evidence="4 6" id="KW-1133">Transmembrane helix</keyword>
<dbReference type="WBParaSite" id="HPBE_0000861101-mRNA-1">
    <property type="protein sequence ID" value="HPBE_0000861101-mRNA-1"/>
    <property type="gene ID" value="HPBE_0000861101"/>
</dbReference>
<feature type="transmembrane region" description="Helical" evidence="6">
    <location>
        <begin position="91"/>
        <end position="112"/>
    </location>
</feature>
<dbReference type="EMBL" id="UZAH01026205">
    <property type="protein sequence ID" value="VDO77089.1"/>
    <property type="molecule type" value="Genomic_DNA"/>
</dbReference>
<reference evidence="7 8" key="1">
    <citation type="submission" date="2018-11" db="EMBL/GenBank/DDBJ databases">
        <authorList>
            <consortium name="Pathogen Informatics"/>
        </authorList>
    </citation>
    <scope>NUCLEOTIDE SEQUENCE [LARGE SCALE GENOMIC DNA]</scope>
</reference>
<evidence type="ECO:0000256" key="5">
    <source>
        <dbReference type="ARBA" id="ARBA00023136"/>
    </source>
</evidence>
<comment type="subcellular location">
    <subcellularLocation>
        <location evidence="1">Membrane</location>
        <topology evidence="1">Multi-pass membrane protein</topology>
    </subcellularLocation>
</comment>
<dbReference type="Pfam" id="PF10317">
    <property type="entry name" value="7TM_GPCR_Srd"/>
    <property type="match status" value="1"/>
</dbReference>
<name>A0A3P7YJC2_HELPZ</name>
<keyword evidence="5 6" id="KW-0472">Membrane</keyword>
<evidence type="ECO:0000313" key="7">
    <source>
        <dbReference type="EMBL" id="VDO77089.1"/>
    </source>
</evidence>
<keyword evidence="8" id="KW-1185">Reference proteome</keyword>
<dbReference type="OrthoDB" id="5859769at2759"/>
<evidence type="ECO:0000256" key="1">
    <source>
        <dbReference type="ARBA" id="ARBA00004141"/>
    </source>
</evidence>
<dbReference type="PANTHER" id="PTHR22945:SF90">
    <property type="entry name" value="G_PROTEIN_RECEP_F1_2 DOMAIN-CONTAINING PROTEIN"/>
    <property type="match status" value="1"/>
</dbReference>
<feature type="transmembrane region" description="Helical" evidence="6">
    <location>
        <begin position="133"/>
        <end position="157"/>
    </location>
</feature>
<evidence type="ECO:0000313" key="8">
    <source>
        <dbReference type="Proteomes" id="UP000050761"/>
    </source>
</evidence>
<gene>
    <name evidence="7" type="ORF">HPBE_LOCUS8612</name>
</gene>
<feature type="transmembrane region" description="Helical" evidence="6">
    <location>
        <begin position="169"/>
        <end position="189"/>
    </location>
</feature>
<sequence>MRARAVAWDAAKGSLASESVAQEGAQLLQRNLPRTYLQGAIWTTFQVTFSFASDSVDDVRRVISVKFDYDMVYGSVSGILNIMSWKPLFTVLHMSVPIIPAYIAILILRRATILKLNSLRNMSEHCRLIHTQLLNALTYHACLPIFYLIAVVGYLVGQLDIYHHPILEFSIVTAAIIPMFSPLTSFRFVRPYREWICDRLLRRH</sequence>
<evidence type="ECO:0000313" key="9">
    <source>
        <dbReference type="WBParaSite" id="HPBE_0000861101-mRNA-1"/>
    </source>
</evidence>
<evidence type="ECO:0000256" key="4">
    <source>
        <dbReference type="ARBA" id="ARBA00022989"/>
    </source>
</evidence>
<dbReference type="Proteomes" id="UP000050761">
    <property type="component" value="Unassembled WGS sequence"/>
</dbReference>
<evidence type="ECO:0000256" key="6">
    <source>
        <dbReference type="SAM" id="Phobius"/>
    </source>
</evidence>
<accession>A0A3P7YJC2</accession>
<proteinExistence type="inferred from homology"/>